<dbReference type="STRING" id="1186196.SAMN04489841_1786"/>
<dbReference type="AlphaFoldDB" id="A0A1H9G5M0"/>
<dbReference type="EMBL" id="FOFD01000002">
    <property type="protein sequence ID" value="SEQ45446.1"/>
    <property type="molecule type" value="Genomic_DNA"/>
</dbReference>
<accession>A0A1H9G5M0</accession>
<evidence type="ECO:0000313" key="1">
    <source>
        <dbReference type="EMBL" id="SEQ45446.1"/>
    </source>
</evidence>
<protein>
    <submittedName>
        <fullName evidence="1">Uncharacterized protein</fullName>
    </submittedName>
</protein>
<name>A0A1H9G5M0_9EURY</name>
<gene>
    <name evidence="1" type="ORF">SAMN04489841_1786</name>
</gene>
<keyword evidence="2" id="KW-1185">Reference proteome</keyword>
<reference evidence="2" key="1">
    <citation type="submission" date="2016-10" db="EMBL/GenBank/DDBJ databases">
        <authorList>
            <person name="Varghese N."/>
            <person name="Submissions S."/>
        </authorList>
    </citation>
    <scope>NUCLEOTIDE SEQUENCE [LARGE SCALE GENOMIC DNA]</scope>
    <source>
        <strain evidence="2">DSM 25055</strain>
    </source>
</reference>
<organism evidence="1 2">
    <name type="scientific">Natrinema salaciae</name>
    <dbReference type="NCBI Taxonomy" id="1186196"/>
    <lineage>
        <taxon>Archaea</taxon>
        <taxon>Methanobacteriati</taxon>
        <taxon>Methanobacteriota</taxon>
        <taxon>Stenosarchaea group</taxon>
        <taxon>Halobacteria</taxon>
        <taxon>Halobacteriales</taxon>
        <taxon>Natrialbaceae</taxon>
        <taxon>Natrinema</taxon>
    </lineage>
</organism>
<proteinExistence type="predicted"/>
<evidence type="ECO:0000313" key="2">
    <source>
        <dbReference type="Proteomes" id="UP000199114"/>
    </source>
</evidence>
<dbReference type="Proteomes" id="UP000199114">
    <property type="component" value="Unassembled WGS sequence"/>
</dbReference>
<sequence>MELLPAWKTATAKTLPPVLSSIQIQRIGSARLEGDLLHLLCRRLILSSYPRTVSESVQFGYFLTHPTRTDNSS</sequence>